<keyword evidence="1" id="KW-0472">Membrane</keyword>
<keyword evidence="1" id="KW-1133">Transmembrane helix</keyword>
<protein>
    <submittedName>
        <fullName evidence="2">Uncharacterized protein</fullName>
    </submittedName>
</protein>
<evidence type="ECO:0000313" key="2">
    <source>
        <dbReference type="EMBL" id="RSL18302.1"/>
    </source>
</evidence>
<sequence>MQTPTFFKSRSFFNAYPVGEMVRGLFLSSILWIFLALAVYTVYSMVLGAK</sequence>
<keyword evidence="1" id="KW-0812">Transmembrane</keyword>
<evidence type="ECO:0000313" key="3">
    <source>
        <dbReference type="Proteomes" id="UP000269669"/>
    </source>
</evidence>
<comment type="caution">
    <text evidence="2">The sequence shown here is derived from an EMBL/GenBank/DDBJ whole genome shotgun (WGS) entry which is preliminary data.</text>
</comment>
<dbReference type="AlphaFoldDB" id="A0A3R9R5A2"/>
<dbReference type="EMBL" id="RSDW01000001">
    <property type="protein sequence ID" value="RSL18302.1"/>
    <property type="molecule type" value="Genomic_DNA"/>
</dbReference>
<feature type="transmembrane region" description="Helical" evidence="1">
    <location>
        <begin position="21"/>
        <end position="43"/>
    </location>
</feature>
<accession>A0A3R9R5A2</accession>
<proteinExistence type="predicted"/>
<dbReference type="RefSeq" id="WP_185827245.1">
    <property type="nucleotide sequence ID" value="NZ_RSDW01000001.1"/>
</dbReference>
<gene>
    <name evidence="2" type="ORF">EDE15_3864</name>
</gene>
<organism evidence="2 3">
    <name type="scientific">Edaphobacter aggregans</name>
    <dbReference type="NCBI Taxonomy" id="570835"/>
    <lineage>
        <taxon>Bacteria</taxon>
        <taxon>Pseudomonadati</taxon>
        <taxon>Acidobacteriota</taxon>
        <taxon>Terriglobia</taxon>
        <taxon>Terriglobales</taxon>
        <taxon>Acidobacteriaceae</taxon>
        <taxon>Edaphobacter</taxon>
    </lineage>
</organism>
<reference evidence="2 3" key="1">
    <citation type="submission" date="2018-12" db="EMBL/GenBank/DDBJ databases">
        <title>Sequencing of bacterial isolates from soil warming experiment in Harvard Forest, Massachusetts, USA.</title>
        <authorList>
            <person name="Deangelis K."/>
        </authorList>
    </citation>
    <scope>NUCLEOTIDE SEQUENCE [LARGE SCALE GENOMIC DNA]</scope>
    <source>
        <strain evidence="2 3">EB153</strain>
    </source>
</reference>
<evidence type="ECO:0000256" key="1">
    <source>
        <dbReference type="SAM" id="Phobius"/>
    </source>
</evidence>
<dbReference type="Proteomes" id="UP000269669">
    <property type="component" value="Unassembled WGS sequence"/>
</dbReference>
<keyword evidence="3" id="KW-1185">Reference proteome</keyword>
<name>A0A3R9R5A2_9BACT</name>